<dbReference type="InterPro" id="IPR023577">
    <property type="entry name" value="CYTH_domain"/>
</dbReference>
<sequence>MLERELKLYVPPVGRAALEAELRNAGASTITLRARYFDTQDKQLAQAGMALRLRLEGDRWVQTIKAPGPDELTRIEINHPRTEPELDLSAYRNTALEPFFSELKQPLLLRYETDIQRLVLRQDESDCAVELAYDQGLIRSGSHELAVCELELEQIKGSADHLFALGRNWLARYQLMLDFRSKAERGSQLSRFAYPTDQHSDAMRPAEPARLFPPQPAKNITLTADMSLQQAYQLYINECLNQVVRNAMPLAASEDTQASADLRAAYAQHMRAGIRRLLSCHRLYTKRFHTPQTEPYIELRQYLAPCYRAEPAARALAASVPFQSCLLSVLEQLIAPA</sequence>
<dbReference type="Gene3D" id="2.40.320.10">
    <property type="entry name" value="Hypothetical Protein Pfu-838710-001"/>
    <property type="match status" value="1"/>
</dbReference>
<dbReference type="PANTHER" id="PTHR39569:SF1">
    <property type="entry name" value="INORGANIC TRIPHOSPHATASE"/>
    <property type="match status" value="1"/>
</dbReference>
<dbReference type="OrthoDB" id="3034217at2"/>
<accession>A0A853GP79</accession>
<comment type="caution">
    <text evidence="2">The sequence shown here is derived from an EMBL/GenBank/DDBJ whole genome shotgun (WGS) entry which is preliminary data.</text>
</comment>
<reference evidence="2 3" key="1">
    <citation type="submission" date="2020-07" db="EMBL/GenBank/DDBJ databases">
        <title>Taxonomic revisions and descriptions of new bacterial species based on genomic comparisons in the high-G+C-content subgroup of the family Alcaligenaceae.</title>
        <authorList>
            <person name="Szabo A."/>
            <person name="Felfoldi T."/>
        </authorList>
    </citation>
    <scope>NUCLEOTIDE SEQUENCE [LARGE SCALE GENOMIC DNA]</scope>
    <source>
        <strain evidence="2 3">DSM 25667</strain>
    </source>
</reference>
<dbReference type="Pfam" id="PF01928">
    <property type="entry name" value="CYTH"/>
    <property type="match status" value="1"/>
</dbReference>
<name>A0A853GP79_9BURK</name>
<evidence type="ECO:0000313" key="2">
    <source>
        <dbReference type="EMBL" id="NYT83987.1"/>
    </source>
</evidence>
<dbReference type="Gene3D" id="1.40.20.10">
    <property type="entry name" value="CHAD domain"/>
    <property type="match status" value="1"/>
</dbReference>
<dbReference type="SUPFAM" id="SSF55154">
    <property type="entry name" value="CYTH-like phosphatases"/>
    <property type="match status" value="1"/>
</dbReference>
<keyword evidence="3" id="KW-1185">Reference proteome</keyword>
<dbReference type="PANTHER" id="PTHR39569">
    <property type="entry name" value="INORGANIC TRIPHOSPHATASE"/>
    <property type="match status" value="1"/>
</dbReference>
<dbReference type="InterPro" id="IPR033469">
    <property type="entry name" value="CYTH-like_dom_sf"/>
</dbReference>
<protein>
    <submittedName>
        <fullName evidence="2">CYTH domain-containing protein</fullName>
    </submittedName>
</protein>
<dbReference type="AlphaFoldDB" id="A0A853GP79"/>
<dbReference type="EMBL" id="JACCEV010000001">
    <property type="protein sequence ID" value="NYT83987.1"/>
    <property type="molecule type" value="Genomic_DNA"/>
</dbReference>
<evidence type="ECO:0000313" key="3">
    <source>
        <dbReference type="Proteomes" id="UP000554144"/>
    </source>
</evidence>
<gene>
    <name evidence="2" type="ORF">H0A62_00090</name>
</gene>
<dbReference type="SMART" id="SM01118">
    <property type="entry name" value="CYTH"/>
    <property type="match status" value="1"/>
</dbReference>
<evidence type="ECO:0000259" key="1">
    <source>
        <dbReference type="PROSITE" id="PS51707"/>
    </source>
</evidence>
<dbReference type="InterPro" id="IPR038186">
    <property type="entry name" value="CHAD_dom_sf"/>
</dbReference>
<dbReference type="GO" id="GO:0046872">
    <property type="term" value="F:metal ion binding"/>
    <property type="evidence" value="ECO:0007669"/>
    <property type="project" value="TreeGrafter"/>
</dbReference>
<proteinExistence type="predicted"/>
<dbReference type="GO" id="GO:0050355">
    <property type="term" value="F:inorganic triphosphate phosphatase activity"/>
    <property type="evidence" value="ECO:0007669"/>
    <property type="project" value="InterPro"/>
</dbReference>
<dbReference type="CDD" id="cd07756">
    <property type="entry name" value="CYTH-like_Pase_CHAD"/>
    <property type="match status" value="1"/>
</dbReference>
<dbReference type="Proteomes" id="UP000554144">
    <property type="component" value="Unassembled WGS sequence"/>
</dbReference>
<dbReference type="RefSeq" id="WP_130038814.1">
    <property type="nucleotide sequence ID" value="NZ_JACCEV010000001.1"/>
</dbReference>
<organism evidence="2 3">
    <name type="scientific">Pollutimonas harenae</name>
    <dbReference type="NCBI Taxonomy" id="657015"/>
    <lineage>
        <taxon>Bacteria</taxon>
        <taxon>Pseudomonadati</taxon>
        <taxon>Pseudomonadota</taxon>
        <taxon>Betaproteobacteria</taxon>
        <taxon>Burkholderiales</taxon>
        <taxon>Alcaligenaceae</taxon>
        <taxon>Pollutimonas</taxon>
    </lineage>
</organism>
<dbReference type="PROSITE" id="PS51707">
    <property type="entry name" value="CYTH"/>
    <property type="match status" value="1"/>
</dbReference>
<dbReference type="InterPro" id="IPR039013">
    <property type="entry name" value="YgiF"/>
</dbReference>
<feature type="domain" description="CYTH" evidence="1">
    <location>
        <begin position="1"/>
        <end position="193"/>
    </location>
</feature>